<feature type="transmembrane region" description="Helical" evidence="4">
    <location>
        <begin position="107"/>
        <end position="124"/>
    </location>
</feature>
<evidence type="ECO:0000256" key="3">
    <source>
        <dbReference type="ARBA" id="ARBA00023163"/>
    </source>
</evidence>
<dbReference type="PANTHER" id="PTHR43280">
    <property type="entry name" value="ARAC-FAMILY TRANSCRIPTIONAL REGULATOR"/>
    <property type="match status" value="1"/>
</dbReference>
<reference evidence="6 7" key="1">
    <citation type="submission" date="2021-03" db="EMBL/GenBank/DDBJ databases">
        <authorList>
            <person name="D'Agostino P."/>
            <person name="Huntemann M."/>
            <person name="Clum A."/>
            <person name="Spunde A."/>
            <person name="Palaniappan K."/>
            <person name="Ritter S."/>
            <person name="Mikhailova N."/>
            <person name="Chen I.-M."/>
            <person name="Stamatis D."/>
            <person name="Reddy T."/>
            <person name="O'Malley R."/>
            <person name="Daum C."/>
            <person name="Shapiro N."/>
            <person name="Ivanova N."/>
            <person name="Kyrpides N."/>
            <person name="Woyke T."/>
        </authorList>
    </citation>
    <scope>NUCLEOTIDE SEQUENCE [LARGE SCALE GENOMIC DNA]</scope>
    <source>
        <strain evidence="6 7">WS4403</strain>
    </source>
</reference>
<gene>
    <name evidence="6" type="ORF">J2125_000798</name>
</gene>
<evidence type="ECO:0000256" key="4">
    <source>
        <dbReference type="SAM" id="Phobius"/>
    </source>
</evidence>
<keyword evidence="4" id="KW-0812">Transmembrane</keyword>
<comment type="caution">
    <text evidence="6">The sequence shown here is derived from an EMBL/GenBank/DDBJ whole genome shotgun (WGS) entry which is preliminary data.</text>
</comment>
<dbReference type="EMBL" id="JAGGMQ010000001">
    <property type="protein sequence ID" value="MBP2167606.1"/>
    <property type="molecule type" value="Genomic_DNA"/>
</dbReference>
<dbReference type="InterPro" id="IPR018060">
    <property type="entry name" value="HTH_AraC"/>
</dbReference>
<feature type="transmembrane region" description="Helical" evidence="4">
    <location>
        <begin position="136"/>
        <end position="160"/>
    </location>
</feature>
<feature type="transmembrane region" description="Helical" evidence="4">
    <location>
        <begin position="172"/>
        <end position="195"/>
    </location>
</feature>
<feature type="transmembrane region" description="Helical" evidence="4">
    <location>
        <begin position="6"/>
        <end position="22"/>
    </location>
</feature>
<keyword evidence="7" id="KW-1185">Reference proteome</keyword>
<evidence type="ECO:0000256" key="2">
    <source>
        <dbReference type="ARBA" id="ARBA00023125"/>
    </source>
</evidence>
<dbReference type="SMART" id="SM00342">
    <property type="entry name" value="HTH_ARAC"/>
    <property type="match status" value="1"/>
</dbReference>
<keyword evidence="4" id="KW-0472">Membrane</keyword>
<keyword evidence="4" id="KW-1133">Transmembrane helix</keyword>
<organism evidence="6 7">
    <name type="scientific">Winslowiella toletana</name>
    <dbReference type="NCBI Taxonomy" id="92490"/>
    <lineage>
        <taxon>Bacteria</taxon>
        <taxon>Pseudomonadati</taxon>
        <taxon>Pseudomonadota</taxon>
        <taxon>Gammaproteobacteria</taxon>
        <taxon>Enterobacterales</taxon>
        <taxon>Erwiniaceae</taxon>
        <taxon>Winslowiella</taxon>
    </lineage>
</organism>
<proteinExistence type="predicted"/>
<protein>
    <submittedName>
        <fullName evidence="6">AraC-like DNA-binding protein</fullName>
    </submittedName>
</protein>
<evidence type="ECO:0000313" key="7">
    <source>
        <dbReference type="Proteomes" id="UP001195624"/>
    </source>
</evidence>
<accession>A0ABS4P682</accession>
<keyword evidence="2" id="KW-0238">DNA-binding</keyword>
<evidence type="ECO:0000259" key="5">
    <source>
        <dbReference type="PROSITE" id="PS01124"/>
    </source>
</evidence>
<dbReference type="PANTHER" id="PTHR43280:SF29">
    <property type="entry name" value="ARAC-FAMILY TRANSCRIPTIONAL REGULATOR"/>
    <property type="match status" value="1"/>
</dbReference>
<dbReference type="PROSITE" id="PS01124">
    <property type="entry name" value="HTH_ARAC_FAMILY_2"/>
    <property type="match status" value="1"/>
</dbReference>
<feature type="transmembrane region" description="Helical" evidence="4">
    <location>
        <begin position="52"/>
        <end position="72"/>
    </location>
</feature>
<evidence type="ECO:0000256" key="1">
    <source>
        <dbReference type="ARBA" id="ARBA00023015"/>
    </source>
</evidence>
<evidence type="ECO:0000313" key="6">
    <source>
        <dbReference type="EMBL" id="MBP2167606.1"/>
    </source>
</evidence>
<sequence>MLIPVNFMLSFCFLLLLLRTLLRQRDARFFVALLVLCILHYLLAGVREICPHAFVVRLLPVTAMALPLLCWLALRQAGAQSAPLLWLQAPLSLMALCVWQWPQGIDALLLVTYLACAAAMLSGLAKGEAAFAPQTLALSSWRLIAVMLICCALLDLAVTADISLSDGLWQRALLLTGQVLLCLVIGLALAITPVVSLTKPESSSREADENDEQVFAAVEQLMRDHALYRDSGLNLAKLARKSGIPSRKVSAAINLMRQQSVSQYVNQWRIEEACRLLSHSSLPIIEIMEAAGFVTKSNFNREFLRITGKTPSQWRTAQFVAGNISGTRC</sequence>
<dbReference type="SUPFAM" id="SSF46689">
    <property type="entry name" value="Homeodomain-like"/>
    <property type="match status" value="1"/>
</dbReference>
<name>A0ABS4P682_9GAMM</name>
<feature type="transmembrane region" description="Helical" evidence="4">
    <location>
        <begin position="29"/>
        <end position="46"/>
    </location>
</feature>
<keyword evidence="3" id="KW-0804">Transcription</keyword>
<dbReference type="InterPro" id="IPR009057">
    <property type="entry name" value="Homeodomain-like_sf"/>
</dbReference>
<dbReference type="Proteomes" id="UP001195624">
    <property type="component" value="Unassembled WGS sequence"/>
</dbReference>
<dbReference type="RefSeq" id="WP_017803468.1">
    <property type="nucleotide sequence ID" value="NZ_JAGGMQ010000001.1"/>
</dbReference>
<dbReference type="Gene3D" id="1.10.10.60">
    <property type="entry name" value="Homeodomain-like"/>
    <property type="match status" value="1"/>
</dbReference>
<reference evidence="7" key="2">
    <citation type="submission" date="2023-07" db="EMBL/GenBank/DDBJ databases">
        <title>Genome mining of underrepresented organisms for secondary metabolites.</title>
        <authorList>
            <person name="D'Agostino P.M."/>
        </authorList>
    </citation>
    <scope>NUCLEOTIDE SEQUENCE [LARGE SCALE GENOMIC DNA]</scope>
    <source>
        <strain evidence="7">WS4403</strain>
    </source>
</reference>
<dbReference type="Pfam" id="PF12833">
    <property type="entry name" value="HTH_18"/>
    <property type="match status" value="1"/>
</dbReference>
<feature type="domain" description="HTH araC/xylS-type" evidence="5">
    <location>
        <begin position="212"/>
        <end position="317"/>
    </location>
</feature>
<keyword evidence="1" id="KW-0805">Transcription regulation</keyword>